<comment type="caution">
    <text evidence="1">The sequence shown here is derived from an EMBL/GenBank/DDBJ whole genome shotgun (WGS) entry which is preliminary data.</text>
</comment>
<dbReference type="EMBL" id="VEVO01000003">
    <property type="protein sequence ID" value="KAF0044619.1"/>
    <property type="molecule type" value="Genomic_DNA"/>
</dbReference>
<gene>
    <name evidence="1" type="ORF">F2P81_003777</name>
</gene>
<dbReference type="AlphaFoldDB" id="A0A6A4TIE8"/>
<organism evidence="1 2">
    <name type="scientific">Scophthalmus maximus</name>
    <name type="common">Turbot</name>
    <name type="synonym">Psetta maxima</name>
    <dbReference type="NCBI Taxonomy" id="52904"/>
    <lineage>
        <taxon>Eukaryota</taxon>
        <taxon>Metazoa</taxon>
        <taxon>Chordata</taxon>
        <taxon>Craniata</taxon>
        <taxon>Vertebrata</taxon>
        <taxon>Euteleostomi</taxon>
        <taxon>Actinopterygii</taxon>
        <taxon>Neopterygii</taxon>
        <taxon>Teleostei</taxon>
        <taxon>Neoteleostei</taxon>
        <taxon>Acanthomorphata</taxon>
        <taxon>Carangaria</taxon>
        <taxon>Pleuronectiformes</taxon>
        <taxon>Pleuronectoidei</taxon>
        <taxon>Scophthalmidae</taxon>
        <taxon>Scophthalmus</taxon>
    </lineage>
</organism>
<proteinExistence type="predicted"/>
<reference evidence="1 2" key="1">
    <citation type="submission" date="2019-06" db="EMBL/GenBank/DDBJ databases">
        <title>Draft genomes of female and male turbot (Scophthalmus maximus).</title>
        <authorList>
            <person name="Xu H."/>
            <person name="Xu X.-W."/>
            <person name="Shao C."/>
            <person name="Chen S."/>
        </authorList>
    </citation>
    <scope>NUCLEOTIDE SEQUENCE [LARGE SCALE GENOMIC DNA]</scope>
    <source>
        <strain evidence="1">Ysfricsl-2016a</strain>
        <tissue evidence="1">Blood</tissue>
    </source>
</reference>
<protein>
    <submittedName>
        <fullName evidence="1">Uncharacterized protein</fullName>
    </submittedName>
</protein>
<accession>A0A6A4TIE8</accession>
<evidence type="ECO:0000313" key="1">
    <source>
        <dbReference type="EMBL" id="KAF0044619.1"/>
    </source>
</evidence>
<sequence>MIDVCAAPVFQPASECRLTVTSRIYTDTVFRLVEIQAATLHTKQRLTGFVSVGASVFLSWVHKTDGIKEHSPQLRPLLQYGMRRPNPFFKCSALLTCLDFAIHSSLADYKPYTSCFQMEANDRIENFISIFRQDASPRLIFMYDVRNFVIIFCQLAICGRRQVTRATQKTLRFSSESGTRRMTSVAAVEPTVNDVQKHGGAVRGAAYTANAQHRGVNLLNGPS</sequence>
<dbReference type="Proteomes" id="UP000438429">
    <property type="component" value="Unassembled WGS sequence"/>
</dbReference>
<name>A0A6A4TIE8_SCOMX</name>
<evidence type="ECO:0000313" key="2">
    <source>
        <dbReference type="Proteomes" id="UP000438429"/>
    </source>
</evidence>